<keyword evidence="11" id="KW-1185">Reference proteome</keyword>
<evidence type="ECO:0000256" key="2">
    <source>
        <dbReference type="ARBA" id="ARBA00004613"/>
    </source>
</evidence>
<dbReference type="GO" id="GO:0016042">
    <property type="term" value="P:lipid catabolic process"/>
    <property type="evidence" value="ECO:0007669"/>
    <property type="project" value="TreeGrafter"/>
</dbReference>
<feature type="domain" description="Lipase" evidence="9">
    <location>
        <begin position="6"/>
        <end position="202"/>
    </location>
</feature>
<feature type="domain" description="Lipase" evidence="9">
    <location>
        <begin position="208"/>
        <end position="474"/>
    </location>
</feature>
<keyword evidence="7" id="KW-1015">Disulfide bond</keyword>
<evidence type="ECO:0000313" key="10">
    <source>
        <dbReference type="EMBL" id="KZC13833.1"/>
    </source>
</evidence>
<dbReference type="OrthoDB" id="199913at2759"/>
<proteinExistence type="inferred from homology"/>
<evidence type="ECO:0000256" key="7">
    <source>
        <dbReference type="ARBA" id="ARBA00023157"/>
    </source>
</evidence>
<evidence type="ECO:0000256" key="4">
    <source>
        <dbReference type="ARBA" id="ARBA00013179"/>
    </source>
</evidence>
<evidence type="ECO:0000256" key="5">
    <source>
        <dbReference type="ARBA" id="ARBA00022525"/>
    </source>
</evidence>
<dbReference type="GO" id="GO:0008970">
    <property type="term" value="F:phospholipase A1 activity"/>
    <property type="evidence" value="ECO:0007669"/>
    <property type="project" value="UniProtKB-EC"/>
</dbReference>
<dbReference type="AlphaFoldDB" id="A0A154PPM6"/>
<dbReference type="InterPro" id="IPR029058">
    <property type="entry name" value="AB_hydrolase_fold"/>
</dbReference>
<dbReference type="GO" id="GO:0005615">
    <property type="term" value="C:extracellular space"/>
    <property type="evidence" value="ECO:0007669"/>
    <property type="project" value="TreeGrafter"/>
</dbReference>
<dbReference type="EC" id="3.1.1.32" evidence="4"/>
<dbReference type="Proteomes" id="UP000076502">
    <property type="component" value="Unassembled WGS sequence"/>
</dbReference>
<gene>
    <name evidence="10" type="ORF">WN55_05737</name>
</gene>
<keyword evidence="5" id="KW-0964">Secreted</keyword>
<dbReference type="Pfam" id="PF00151">
    <property type="entry name" value="Lipase"/>
    <property type="match status" value="2"/>
</dbReference>
<comment type="subcellular location">
    <subcellularLocation>
        <location evidence="2">Secreted</location>
    </subcellularLocation>
</comment>
<dbReference type="PANTHER" id="PTHR11610">
    <property type="entry name" value="LIPASE"/>
    <property type="match status" value="1"/>
</dbReference>
<protein>
    <recommendedName>
        <fullName evidence="4">phospholipase A1</fullName>
        <ecNumber evidence="4">3.1.1.32</ecNumber>
    </recommendedName>
</protein>
<organism evidence="10 11">
    <name type="scientific">Dufourea novaeangliae</name>
    <name type="common">Sweat bee</name>
    <dbReference type="NCBI Taxonomy" id="178035"/>
    <lineage>
        <taxon>Eukaryota</taxon>
        <taxon>Metazoa</taxon>
        <taxon>Ecdysozoa</taxon>
        <taxon>Arthropoda</taxon>
        <taxon>Hexapoda</taxon>
        <taxon>Insecta</taxon>
        <taxon>Pterygota</taxon>
        <taxon>Neoptera</taxon>
        <taxon>Endopterygota</taxon>
        <taxon>Hymenoptera</taxon>
        <taxon>Apocrita</taxon>
        <taxon>Aculeata</taxon>
        <taxon>Apoidea</taxon>
        <taxon>Anthophila</taxon>
        <taxon>Halictidae</taxon>
        <taxon>Rophitinae</taxon>
        <taxon>Dufourea</taxon>
    </lineage>
</organism>
<comment type="similarity">
    <text evidence="3 8">Belongs to the AB hydrolase superfamily. Lipase family.</text>
</comment>
<dbReference type="InterPro" id="IPR013818">
    <property type="entry name" value="Lipase"/>
</dbReference>
<sequence>MTVAASLEGTTDNVVAVDYSQIAKGNYVLLVDRVGEIGQVIADALNELVAFGLNPSKIHVVGHSFGGQVAGQIGRRTSFSLPRISGLDPAGPLFKTTNSLSASDANFVDIIHTDSGKYGQQLNSGTVNFCPNYGRRVQPGCPLITPNVSHISLDFCSHHRSWRFYAESILNPNGFLSVQCNNDVKFALGLCNTSNIIPMGYATSPNADMSYKEVNVQKCSELASQMDFNETTMMYIHGWTEDTEFPAVTAVMKAYLNATNYNVMAVDYSCVTLQPYPTSVLLSDDVAMLVTECIKDMVTEGLEASKMHLVGFSLGAQVSGKVGRLLDSKLAWIVGLDPAGPLFHNDTTGTLKAIDAQRVTCVHTDMGVLGVDYSCGGVDFYPNGGKRSQPGCSPIVDLGDPYAYTTIGCSHYRSVFFKVESVGNPNAFVGVSCNSYDEFKANACNKSDTILMEDMPAIGASGSYYFQTNSKSPYGRGMAGIDEDSAIKDGIIL</sequence>
<evidence type="ECO:0000256" key="1">
    <source>
        <dbReference type="ARBA" id="ARBA00000111"/>
    </source>
</evidence>
<accession>A0A154PPM6</accession>
<dbReference type="SUPFAM" id="SSF53474">
    <property type="entry name" value="alpha/beta-Hydrolases"/>
    <property type="match status" value="2"/>
</dbReference>
<keyword evidence="6" id="KW-0378">Hydrolase</keyword>
<evidence type="ECO:0000313" key="11">
    <source>
        <dbReference type="Proteomes" id="UP000076502"/>
    </source>
</evidence>
<dbReference type="Gene3D" id="3.40.50.1820">
    <property type="entry name" value="alpha/beta hydrolase"/>
    <property type="match status" value="2"/>
</dbReference>
<comment type="catalytic activity">
    <reaction evidence="1">
        <text>a 1,2-diacyl-sn-glycero-3-phosphocholine + H2O = a 2-acyl-sn-glycero-3-phosphocholine + a fatty acid + H(+)</text>
        <dbReference type="Rhea" id="RHEA:18689"/>
        <dbReference type="ChEBI" id="CHEBI:15377"/>
        <dbReference type="ChEBI" id="CHEBI:15378"/>
        <dbReference type="ChEBI" id="CHEBI:28868"/>
        <dbReference type="ChEBI" id="CHEBI:57643"/>
        <dbReference type="ChEBI" id="CHEBI:57875"/>
        <dbReference type="EC" id="3.1.1.32"/>
    </reaction>
</comment>
<dbReference type="STRING" id="178035.A0A154PPM6"/>
<name>A0A154PPM6_DUFNO</name>
<evidence type="ECO:0000256" key="3">
    <source>
        <dbReference type="ARBA" id="ARBA00010701"/>
    </source>
</evidence>
<dbReference type="InterPro" id="IPR000734">
    <property type="entry name" value="TAG_lipase"/>
</dbReference>
<evidence type="ECO:0000256" key="6">
    <source>
        <dbReference type="ARBA" id="ARBA00022801"/>
    </source>
</evidence>
<evidence type="ECO:0000256" key="8">
    <source>
        <dbReference type="RuleBase" id="RU004262"/>
    </source>
</evidence>
<dbReference type="GO" id="GO:0017171">
    <property type="term" value="F:serine hydrolase activity"/>
    <property type="evidence" value="ECO:0007669"/>
    <property type="project" value="TreeGrafter"/>
</dbReference>
<dbReference type="PANTHER" id="PTHR11610:SF173">
    <property type="entry name" value="LIPASE DOMAIN-CONTAINING PROTEIN-RELATED"/>
    <property type="match status" value="1"/>
</dbReference>
<dbReference type="PRINTS" id="PR00821">
    <property type="entry name" value="TAGLIPASE"/>
</dbReference>
<evidence type="ECO:0000259" key="9">
    <source>
        <dbReference type="Pfam" id="PF00151"/>
    </source>
</evidence>
<reference evidence="10 11" key="1">
    <citation type="submission" date="2015-07" db="EMBL/GenBank/DDBJ databases">
        <title>The genome of Dufourea novaeangliae.</title>
        <authorList>
            <person name="Pan H."/>
            <person name="Kapheim K."/>
        </authorList>
    </citation>
    <scope>NUCLEOTIDE SEQUENCE [LARGE SCALE GENOMIC DNA]</scope>
    <source>
        <strain evidence="10">0120121106</strain>
        <tissue evidence="10">Whole body</tissue>
    </source>
</reference>
<dbReference type="EMBL" id="KQ435012">
    <property type="protein sequence ID" value="KZC13833.1"/>
    <property type="molecule type" value="Genomic_DNA"/>
</dbReference>